<evidence type="ECO:0000313" key="3">
    <source>
        <dbReference type="Proteomes" id="UP000026962"/>
    </source>
</evidence>
<name>A0A0E0KPK9_ORYPU</name>
<dbReference type="HOGENOM" id="CLU_2417085_0_0_1"/>
<keyword evidence="3" id="KW-1185">Reference proteome</keyword>
<evidence type="ECO:0000313" key="2">
    <source>
        <dbReference type="EnsemblPlants" id="OPUNC04G07880.3"/>
    </source>
</evidence>
<organism evidence="2">
    <name type="scientific">Oryza punctata</name>
    <name type="common">Red rice</name>
    <dbReference type="NCBI Taxonomy" id="4537"/>
    <lineage>
        <taxon>Eukaryota</taxon>
        <taxon>Viridiplantae</taxon>
        <taxon>Streptophyta</taxon>
        <taxon>Embryophyta</taxon>
        <taxon>Tracheophyta</taxon>
        <taxon>Spermatophyta</taxon>
        <taxon>Magnoliopsida</taxon>
        <taxon>Liliopsida</taxon>
        <taxon>Poales</taxon>
        <taxon>Poaceae</taxon>
        <taxon>BOP clade</taxon>
        <taxon>Oryzoideae</taxon>
        <taxon>Oryzeae</taxon>
        <taxon>Oryzinae</taxon>
        <taxon>Oryza</taxon>
    </lineage>
</organism>
<dbReference type="EnsemblPlants" id="OPUNC04G07880.3">
    <property type="protein sequence ID" value="OPUNC04G07880.3"/>
    <property type="gene ID" value="OPUNC04G07880"/>
</dbReference>
<dbReference type="Gramene" id="OPUNC04G07880.3">
    <property type="protein sequence ID" value="OPUNC04G07880.3"/>
    <property type="gene ID" value="OPUNC04G07880"/>
</dbReference>
<reference evidence="2" key="1">
    <citation type="submission" date="2015-04" db="UniProtKB">
        <authorList>
            <consortium name="EnsemblPlants"/>
        </authorList>
    </citation>
    <scope>IDENTIFICATION</scope>
</reference>
<proteinExistence type="predicted"/>
<reference evidence="2" key="2">
    <citation type="submission" date="2018-05" db="EMBL/GenBank/DDBJ databases">
        <title>OpunRS2 (Oryza punctata Reference Sequence Version 2).</title>
        <authorList>
            <person name="Zhang J."/>
            <person name="Kudrna D."/>
            <person name="Lee S."/>
            <person name="Talag J."/>
            <person name="Welchert J."/>
            <person name="Wing R.A."/>
        </authorList>
    </citation>
    <scope>NUCLEOTIDE SEQUENCE [LARGE SCALE GENOMIC DNA]</scope>
</reference>
<evidence type="ECO:0000256" key="1">
    <source>
        <dbReference type="SAM" id="MobiDB-lite"/>
    </source>
</evidence>
<sequence length="92" mass="9490">MADGASANPGDPPSPAARSGQRKHVPDWLNSPIWSAPPPPARHRAPGARLASTHTSASSLLVLLLRVGVITLFNNSSKLPMPCFSSPISGGS</sequence>
<feature type="region of interest" description="Disordered" evidence="1">
    <location>
        <begin position="1"/>
        <end position="52"/>
    </location>
</feature>
<dbReference type="Proteomes" id="UP000026962">
    <property type="component" value="Chromosome 4"/>
</dbReference>
<protein>
    <submittedName>
        <fullName evidence="2">Uncharacterized protein</fullName>
    </submittedName>
</protein>
<accession>A0A0E0KPK9</accession>
<dbReference type="AlphaFoldDB" id="A0A0E0KPK9"/>